<dbReference type="EMBL" id="CAKE01000001">
    <property type="protein sequence ID" value="CCI81064.1"/>
    <property type="molecule type" value="Genomic_DNA"/>
</dbReference>
<proteinExistence type="predicted"/>
<organism evidence="1 2">
    <name type="scientific">Lactobacillus hominis DSM 23910 = CRBIP 24.179</name>
    <dbReference type="NCBI Taxonomy" id="1423758"/>
    <lineage>
        <taxon>Bacteria</taxon>
        <taxon>Bacillati</taxon>
        <taxon>Bacillota</taxon>
        <taxon>Bacilli</taxon>
        <taxon>Lactobacillales</taxon>
        <taxon>Lactobacillaceae</taxon>
        <taxon>Lactobacillus</taxon>
    </lineage>
</organism>
<accession>I7L901</accession>
<keyword evidence="2" id="KW-1185">Reference proteome</keyword>
<dbReference type="RefSeq" id="WP_008469672.1">
    <property type="nucleotide sequence ID" value="NZ_AYZP01000001.1"/>
</dbReference>
<name>I7L901_9LACO</name>
<dbReference type="Proteomes" id="UP000009320">
    <property type="component" value="Unassembled WGS sequence"/>
</dbReference>
<evidence type="ECO:0000313" key="2">
    <source>
        <dbReference type="Proteomes" id="UP000009320"/>
    </source>
</evidence>
<sequence>MDLPEDKLNLDVGLSIHQDSSDLVKEIKIKMTNLIFKKKN</sequence>
<dbReference type="AlphaFoldDB" id="I7L901"/>
<dbReference type="GeneID" id="82848087"/>
<reference evidence="1 2" key="1">
    <citation type="submission" date="2012-06" db="EMBL/GenBank/DDBJ databases">
        <title>Draft Genome Sequence of Lactobacillus hominis Strain CRBIP 24.179T, isolated from human intestine.</title>
        <authorList>
            <person name="Cousin S."/>
            <person name="Ma L."/>
            <person name="Bizet C."/>
            <person name="Loux V."/>
            <person name="Bouchier C."/>
            <person name="Clermont D."/>
            <person name="Creno S."/>
        </authorList>
    </citation>
    <scope>NUCLEOTIDE SEQUENCE [LARGE SCALE GENOMIC DNA]</scope>
    <source>
        <strain evidence="2">CRBIP 24.179T</strain>
    </source>
</reference>
<evidence type="ECO:0000313" key="1">
    <source>
        <dbReference type="EMBL" id="CCI81064.1"/>
    </source>
</evidence>
<comment type="caution">
    <text evidence="1">The sequence shown here is derived from an EMBL/GenBank/DDBJ whole genome shotgun (WGS) entry which is preliminary data.</text>
</comment>
<gene>
    <name evidence="1" type="ORF">BN55_03885</name>
</gene>
<protein>
    <submittedName>
        <fullName evidence="1">Uncharacterized protein</fullName>
    </submittedName>
</protein>